<dbReference type="AlphaFoldDB" id="A0A397W5S1"/>
<keyword evidence="2" id="KW-1133">Transmembrane helix</keyword>
<organism evidence="3 4">
    <name type="scientific">Gigaspora rosea</name>
    <dbReference type="NCBI Taxonomy" id="44941"/>
    <lineage>
        <taxon>Eukaryota</taxon>
        <taxon>Fungi</taxon>
        <taxon>Fungi incertae sedis</taxon>
        <taxon>Mucoromycota</taxon>
        <taxon>Glomeromycotina</taxon>
        <taxon>Glomeromycetes</taxon>
        <taxon>Diversisporales</taxon>
        <taxon>Gigasporaceae</taxon>
        <taxon>Gigaspora</taxon>
    </lineage>
</organism>
<feature type="transmembrane region" description="Helical" evidence="2">
    <location>
        <begin position="259"/>
        <end position="280"/>
    </location>
</feature>
<accession>A0A397W5S1</accession>
<keyword evidence="2" id="KW-0812">Transmembrane</keyword>
<dbReference type="Proteomes" id="UP000266673">
    <property type="component" value="Unassembled WGS sequence"/>
</dbReference>
<evidence type="ECO:0000313" key="3">
    <source>
        <dbReference type="EMBL" id="RIB28927.1"/>
    </source>
</evidence>
<keyword evidence="4" id="KW-1185">Reference proteome</keyword>
<keyword evidence="1" id="KW-0175">Coiled coil</keyword>
<gene>
    <name evidence="3" type="ORF">C2G38_2156772</name>
</gene>
<evidence type="ECO:0000256" key="2">
    <source>
        <dbReference type="SAM" id="Phobius"/>
    </source>
</evidence>
<comment type="caution">
    <text evidence="3">The sequence shown here is derived from an EMBL/GenBank/DDBJ whole genome shotgun (WGS) entry which is preliminary data.</text>
</comment>
<proteinExistence type="predicted"/>
<sequence>MISYRLFRVLSECSNRLANKCTVLDKDNKHIQYDLKQSNKDKEKLFKHAFQLIDEVKRLRSKLDNLTSQITCKDISLAEFKAKYATKLEKIKLLQNEIKLLKSKLRLSQKNSLKKGSEIESLKSKIVKLTLKISELKCLKSENISEFIIEEDDKKNIQSKEQSSITKFDDISAVSKLNKNLSQYFVYRLEEPLLCSRKSVDQAGNIDTIILDHSDRKNTPIFEESVIQDYASSPKVDTEIISKMRYSLKALPLPIEEVGAIPIVASTLMLPLLAYIFLTLNNMQNLKTRFPPIKLYLMDMDKATKHESKIKRSSATLSIDHLYQQIR</sequence>
<evidence type="ECO:0000256" key="1">
    <source>
        <dbReference type="SAM" id="Coils"/>
    </source>
</evidence>
<dbReference type="EMBL" id="QKWP01000052">
    <property type="protein sequence ID" value="RIB28927.1"/>
    <property type="molecule type" value="Genomic_DNA"/>
</dbReference>
<keyword evidence="2" id="KW-0472">Membrane</keyword>
<name>A0A397W5S1_9GLOM</name>
<protein>
    <submittedName>
        <fullName evidence="3">Uncharacterized protein</fullName>
    </submittedName>
</protein>
<reference evidence="3 4" key="1">
    <citation type="submission" date="2018-06" db="EMBL/GenBank/DDBJ databases">
        <title>Comparative genomics reveals the genomic features of Rhizophagus irregularis, R. cerebriforme, R. diaphanum and Gigaspora rosea, and their symbiotic lifestyle signature.</title>
        <authorList>
            <person name="Morin E."/>
            <person name="San Clemente H."/>
            <person name="Chen E.C.H."/>
            <person name="De La Providencia I."/>
            <person name="Hainaut M."/>
            <person name="Kuo A."/>
            <person name="Kohler A."/>
            <person name="Murat C."/>
            <person name="Tang N."/>
            <person name="Roy S."/>
            <person name="Loubradou J."/>
            <person name="Henrissat B."/>
            <person name="Grigoriev I.V."/>
            <person name="Corradi N."/>
            <person name="Roux C."/>
            <person name="Martin F.M."/>
        </authorList>
    </citation>
    <scope>NUCLEOTIDE SEQUENCE [LARGE SCALE GENOMIC DNA]</scope>
    <source>
        <strain evidence="3 4">DAOM 194757</strain>
    </source>
</reference>
<evidence type="ECO:0000313" key="4">
    <source>
        <dbReference type="Proteomes" id="UP000266673"/>
    </source>
</evidence>
<feature type="coiled-coil region" evidence="1">
    <location>
        <begin position="49"/>
        <end position="139"/>
    </location>
</feature>